<protein>
    <submittedName>
        <fullName evidence="4">Acyl-CoA synthetase</fullName>
    </submittedName>
</protein>
<evidence type="ECO:0000313" key="4">
    <source>
        <dbReference type="EMBL" id="EHK47867.1"/>
    </source>
</evidence>
<evidence type="ECO:0000259" key="3">
    <source>
        <dbReference type="Pfam" id="PF13193"/>
    </source>
</evidence>
<comment type="caution">
    <text evidence="4">The sequence shown here is derived from an EMBL/GenBank/DDBJ whole genome shotgun (WGS) entry which is preliminary data.</text>
</comment>
<feature type="compositionally biased region" description="Basic and acidic residues" evidence="1">
    <location>
        <begin position="529"/>
        <end position="544"/>
    </location>
</feature>
<feature type="domain" description="AMP-dependent synthetase/ligase" evidence="2">
    <location>
        <begin position="200"/>
        <end position="391"/>
    </location>
</feature>
<dbReference type="Pfam" id="PF13193">
    <property type="entry name" value="AMP-binding_C"/>
    <property type="match status" value="1"/>
</dbReference>
<dbReference type="EMBL" id="ABDG02000020">
    <property type="protein sequence ID" value="EHK47867.1"/>
    <property type="molecule type" value="Genomic_DNA"/>
</dbReference>
<dbReference type="PANTHER" id="PTHR24096">
    <property type="entry name" value="LONG-CHAIN-FATTY-ACID--COA LIGASE"/>
    <property type="match status" value="1"/>
</dbReference>
<dbReference type="InterPro" id="IPR045851">
    <property type="entry name" value="AMP-bd_C_sf"/>
</dbReference>
<proteinExistence type="predicted"/>
<dbReference type="OMA" id="LQWESAK"/>
<dbReference type="InterPro" id="IPR000873">
    <property type="entry name" value="AMP-dep_synth/lig_dom"/>
</dbReference>
<evidence type="ECO:0000256" key="1">
    <source>
        <dbReference type="SAM" id="MobiDB-lite"/>
    </source>
</evidence>
<dbReference type="GO" id="GO:0016405">
    <property type="term" value="F:CoA-ligase activity"/>
    <property type="evidence" value="ECO:0007669"/>
    <property type="project" value="TreeGrafter"/>
</dbReference>
<dbReference type="InterPro" id="IPR042099">
    <property type="entry name" value="ANL_N_sf"/>
</dbReference>
<keyword evidence="5" id="KW-1185">Reference proteome</keyword>
<feature type="region of interest" description="Disordered" evidence="1">
    <location>
        <begin position="524"/>
        <end position="544"/>
    </location>
</feature>
<dbReference type="SUPFAM" id="SSF56801">
    <property type="entry name" value="Acetyl-CoA synthetase-like"/>
    <property type="match status" value="1"/>
</dbReference>
<dbReference type="Gene3D" id="3.30.300.30">
    <property type="match status" value="1"/>
</dbReference>
<dbReference type="OrthoDB" id="6509636at2759"/>
<dbReference type="Proteomes" id="UP000005426">
    <property type="component" value="Unassembled WGS sequence"/>
</dbReference>
<gene>
    <name evidence="4" type="ORF">TRIATDRAFT_93091</name>
</gene>
<dbReference type="eggNOG" id="KOG1176">
    <property type="taxonomic scope" value="Eukaryota"/>
</dbReference>
<dbReference type="Pfam" id="PF00501">
    <property type="entry name" value="AMP-binding"/>
    <property type="match status" value="1"/>
</dbReference>
<dbReference type="KEGG" id="tatv:25786567"/>
<reference evidence="4 5" key="1">
    <citation type="journal article" date="2011" name="Genome Biol.">
        <title>Comparative genome sequence analysis underscores mycoparasitism as the ancestral life style of Trichoderma.</title>
        <authorList>
            <person name="Kubicek C.P."/>
            <person name="Herrera-Estrella A."/>
            <person name="Seidl-Seiboth V."/>
            <person name="Martinez D.A."/>
            <person name="Druzhinina I.S."/>
            <person name="Thon M."/>
            <person name="Zeilinger S."/>
            <person name="Casas-Flores S."/>
            <person name="Horwitz B.A."/>
            <person name="Mukherjee P.K."/>
            <person name="Mukherjee M."/>
            <person name="Kredics L."/>
            <person name="Alcaraz L.D."/>
            <person name="Aerts A."/>
            <person name="Antal Z."/>
            <person name="Atanasova L."/>
            <person name="Cervantes-Badillo M.G."/>
            <person name="Challacombe J."/>
            <person name="Chertkov O."/>
            <person name="McCluskey K."/>
            <person name="Coulpier F."/>
            <person name="Deshpande N."/>
            <person name="von Doehren H."/>
            <person name="Ebbole D.J."/>
            <person name="Esquivel-Naranjo E.U."/>
            <person name="Fekete E."/>
            <person name="Flipphi M."/>
            <person name="Glaser F."/>
            <person name="Gomez-Rodriguez E.Y."/>
            <person name="Gruber S."/>
            <person name="Han C."/>
            <person name="Henrissat B."/>
            <person name="Hermosa R."/>
            <person name="Hernandez-Onate M."/>
            <person name="Karaffa L."/>
            <person name="Kosti I."/>
            <person name="Le Crom S."/>
            <person name="Lindquist E."/>
            <person name="Lucas S."/>
            <person name="Luebeck M."/>
            <person name="Luebeck P.S."/>
            <person name="Margeot A."/>
            <person name="Metz B."/>
            <person name="Misra M."/>
            <person name="Nevalainen H."/>
            <person name="Omann M."/>
            <person name="Packer N."/>
            <person name="Perrone G."/>
            <person name="Uresti-Rivera E.E."/>
            <person name="Salamov A."/>
            <person name="Schmoll M."/>
            <person name="Seiboth B."/>
            <person name="Shapiro H."/>
            <person name="Sukno S."/>
            <person name="Tamayo-Ramos J.A."/>
            <person name="Tisch D."/>
            <person name="Wiest A."/>
            <person name="Wilkinson H.H."/>
            <person name="Zhang M."/>
            <person name="Coutinho P.M."/>
            <person name="Kenerley C.M."/>
            <person name="Monte E."/>
            <person name="Baker S.E."/>
            <person name="Grigoriev I.V."/>
        </authorList>
    </citation>
    <scope>NUCLEOTIDE SEQUENCE [LARGE SCALE GENOMIC DNA]</scope>
    <source>
        <strain evidence="5">ATCC 20476 / IMI 206040</strain>
    </source>
</reference>
<evidence type="ECO:0000259" key="2">
    <source>
        <dbReference type="Pfam" id="PF00501"/>
    </source>
</evidence>
<evidence type="ECO:0000313" key="5">
    <source>
        <dbReference type="Proteomes" id="UP000005426"/>
    </source>
</evidence>
<dbReference type="Gene3D" id="3.40.50.980">
    <property type="match status" value="1"/>
</dbReference>
<dbReference type="HOGENOM" id="CLU_000022_59_2_1"/>
<sequence length="570" mass="62890">MPFTTPSYIPKLPFDPPDSVPIHEFLFSGGDEYGRYPIVDSLPPFTCGITGKSHSAANVKDRIEWLSAALASELGFDVNNGSEFDKVIGLFSFNTIDTMLVSWAAHRFSGISSPISPSYSTAELTRQLKAVKCKALFTCATLFPTALEAALAAGIPKAHVYLLEIPEKALKGANVPSDIKVKVPVRRPSYALPVEHLGCQNIIADTLQLSIYESNYKSGKPESLLAVLPMSHSYALIVTGHAGVYRGYNAVVLPGFDLIDVLEAVQKQHIETLWMVPPMVVALIKNSEITEKYNLKHVKSTIVGASNLTKEVNEQFTHLFPNCQLIQGYGLTETSVVVSMQNRADIMFGSCGHFIPGYEGRLVDRDGEEVTELDTPGELLLRSPTIMLGYLDNEKETKEAFTSDKWLRTGDLMEIRKSNDGHEHLFIVDRVKELIKVRGMQVSPTEIEALLSSHPCVADVCVVPLPHDIAGELPLAFIVRTPAGKEEDERALKQKLHEFVNAELADYKHLAGGIEFLDLLPKSASGKTKRGEMKERARKMADLSKAKNTPRVLQVYVYETSSDDDSDDDE</sequence>
<dbReference type="PANTHER" id="PTHR24096:SF422">
    <property type="entry name" value="BCDNA.GH02901"/>
    <property type="match status" value="1"/>
</dbReference>
<name>G9NNG7_HYPAI</name>
<dbReference type="STRING" id="452589.G9NNG7"/>
<dbReference type="Gene3D" id="3.40.50.12780">
    <property type="entry name" value="N-terminal domain of ligase-like"/>
    <property type="match status" value="1"/>
</dbReference>
<organism evidence="4 5">
    <name type="scientific">Hypocrea atroviridis (strain ATCC 20476 / IMI 206040)</name>
    <name type="common">Trichoderma atroviride</name>
    <dbReference type="NCBI Taxonomy" id="452589"/>
    <lineage>
        <taxon>Eukaryota</taxon>
        <taxon>Fungi</taxon>
        <taxon>Dikarya</taxon>
        <taxon>Ascomycota</taxon>
        <taxon>Pezizomycotina</taxon>
        <taxon>Sordariomycetes</taxon>
        <taxon>Hypocreomycetidae</taxon>
        <taxon>Hypocreales</taxon>
        <taxon>Hypocreaceae</taxon>
        <taxon>Trichoderma</taxon>
    </lineage>
</organism>
<accession>G9NNG7</accession>
<feature type="domain" description="AMP-binding enzyme C-terminal" evidence="3">
    <location>
        <begin position="446"/>
        <end position="527"/>
    </location>
</feature>
<dbReference type="GeneID" id="25786567"/>
<dbReference type="InterPro" id="IPR025110">
    <property type="entry name" value="AMP-bd_C"/>
</dbReference>
<dbReference type="AlphaFoldDB" id="G9NNG7"/>